<sequence length="145" mass="16861">MWVSVERYLFNKVYNKLKSNPIIQKQLDGRVFDCVQKDAVYPYIVVGETNVTNKETTTSMVEDVGITLHVYSQARNRDEASQIIQFLGFVLNNEIEIDYYSFIKSRIDTQEVITDIDQYTKHGIIRLVFKYRHNTLQRSVTNGAG</sequence>
<name>A0A0E3T9M9_9CAUD</name>
<dbReference type="InterPro" id="IPR021508">
    <property type="entry name" value="Gp17-like"/>
</dbReference>
<evidence type="ECO:0000313" key="2">
    <source>
        <dbReference type="Proteomes" id="UP000033300"/>
    </source>
</evidence>
<dbReference type="InterPro" id="IPR053745">
    <property type="entry name" value="Viral_Tail_Comp_sf"/>
</dbReference>
<dbReference type="Pfam" id="PF11367">
    <property type="entry name" value="Tail_completion_gp17"/>
    <property type="match status" value="1"/>
</dbReference>
<protein>
    <recommendedName>
        <fullName evidence="3">DUF3168 domain-containing protein</fullName>
    </recommendedName>
</protein>
<dbReference type="OrthoDB" id="13616at10239"/>
<evidence type="ECO:0000313" key="1">
    <source>
        <dbReference type="EMBL" id="AKC04725.1"/>
    </source>
</evidence>
<proteinExistence type="predicted"/>
<dbReference type="Proteomes" id="UP000033300">
    <property type="component" value="Segment"/>
</dbReference>
<dbReference type="EMBL" id="KP893290">
    <property type="protein sequence ID" value="AKC04725.1"/>
    <property type="molecule type" value="Genomic_DNA"/>
</dbReference>
<reference evidence="1 2" key="1">
    <citation type="journal article" date="2015" name="Virus Genes">
        <title>Complete genome analysis of two new bacteriophages isolated from impetigo strains of Staphylococcus aureus.</title>
        <authorList>
            <person name="Botka T."/>
            <person name="Ruzickova V."/>
            <person name="Konecna H."/>
            <person name="Pantucek R."/>
            <person name="Rychlik I."/>
            <person name="Zdrahal Z."/>
            <person name="Petras P."/>
            <person name="Doskar J."/>
        </authorList>
    </citation>
    <scope>NUCLEOTIDE SEQUENCE [LARGE SCALE GENOMIC DNA]</scope>
</reference>
<dbReference type="KEGG" id="vg:26635637"/>
<reference evidence="2" key="2">
    <citation type="submission" date="2015-03" db="EMBL/GenBank/DDBJ databases">
        <title>Complete genome analysis of two new bacteriophages isolated from impetigo strains of Staphylococcus aureus.</title>
        <authorList>
            <person name="Botka T."/>
            <person name="Ruzickova V."/>
            <person name="Konecna H."/>
            <person name="Pantucek R."/>
            <person name="Rychlik I."/>
            <person name="Zdrahal Z."/>
            <person name="Petras P."/>
            <person name="Doskar J."/>
        </authorList>
    </citation>
    <scope>NUCLEOTIDE SEQUENCE [LARGE SCALE GENOMIC DNA]</scope>
</reference>
<dbReference type="GeneID" id="26635637"/>
<organism evidence="1 2">
    <name type="scientific">Staphylococcus phage B236</name>
    <dbReference type="NCBI Taxonomy" id="1636205"/>
    <lineage>
        <taxon>Viruses</taxon>
        <taxon>Duplodnaviria</taxon>
        <taxon>Heunggongvirae</taxon>
        <taxon>Uroviricota</taxon>
        <taxon>Caudoviricetes</taxon>
        <taxon>Azeredovirinae</taxon>
        <taxon>Phietavirus</taxon>
        <taxon>Phietavirus B236</taxon>
    </lineage>
</organism>
<dbReference type="RefSeq" id="YP_009209173.1">
    <property type="nucleotide sequence ID" value="NC_028915.1"/>
</dbReference>
<dbReference type="SMR" id="A0A0E3T9M9"/>
<evidence type="ECO:0008006" key="3">
    <source>
        <dbReference type="Google" id="ProtNLM"/>
    </source>
</evidence>
<keyword evidence="2" id="KW-1185">Reference proteome</keyword>
<accession>A0A0E3T9M9</accession>
<dbReference type="Gene3D" id="3.30.2000.30">
    <property type="match status" value="1"/>
</dbReference>